<dbReference type="EMBL" id="JANBQB010000360">
    <property type="protein sequence ID" value="KAJ1977287.1"/>
    <property type="molecule type" value="Genomic_DNA"/>
</dbReference>
<protein>
    <recommendedName>
        <fullName evidence="11">PB1 domain-containing protein</fullName>
    </recommendedName>
</protein>
<keyword evidence="4" id="KW-0963">Cytoplasm</keyword>
<dbReference type="SUPFAM" id="SSF48452">
    <property type="entry name" value="TPR-like"/>
    <property type="match status" value="1"/>
</dbReference>
<evidence type="ECO:0000256" key="8">
    <source>
        <dbReference type="SAM" id="MobiDB-lite"/>
    </source>
</evidence>
<comment type="caution">
    <text evidence="9">The sequence shown here is derived from an EMBL/GenBank/DDBJ whole genome shotgun (WGS) entry which is preliminary data.</text>
</comment>
<dbReference type="FunFam" id="1.25.40.10:FF:000017">
    <property type="entry name" value="NADPH oxidase regulator NoxR"/>
    <property type="match status" value="1"/>
</dbReference>
<dbReference type="OrthoDB" id="9450131at2759"/>
<feature type="compositionally biased region" description="Polar residues" evidence="8">
    <location>
        <begin position="297"/>
        <end position="310"/>
    </location>
</feature>
<evidence type="ECO:0000256" key="1">
    <source>
        <dbReference type="ARBA" id="ARBA00004496"/>
    </source>
</evidence>
<keyword evidence="10" id="KW-1185">Reference proteome</keyword>
<sequence>MSLKAELQQWARATEAFDAGDYEASLELFYGIADSAKIHFNIGLILSMLGDFSSAVNAYIQALTLDQYFAIAYFQKGVANMSLGEFEAALEDFNDAHLYLRGNLFIDYTQIGLDYKLYACDVLYNRGLCHFELGDKPTGMNDLLAAQQDRKEKRHAIISRAIDCQGKSCPLIAVPKGIIYRPAESKVKNSKKVDYLGNSKVVAATDDADTYTGFQGAMARQASRDQSSTPIPQSSNHRTGAQNDANPYNNNQFTRMAATENAARLPGMGLTRSATTMTSSVPNFGRKGSGGPMPALRSQTTVRRPSNAASTGPPEMVPMPAMRAIRRINTETAKDNLSVRNGPYSAGVSPVDIRLANNQLNHSNSLSLQGSQEDIRPGIFPRDSSESVGQSPRSRVSHDRRSPRAEHYLDGPLPHGANANGSMGSIFGDDAMGSFYEMPVKPRLNLPKGKTAVKVHFSHNIIKLIVDAHITFDALVTKIHAKITSHLQKTAQPMPSIASSGPRLGPPSTPALRSPGVQLPSLGHLDGDDNTSIDYADLLNPTSSRHAGFNDGSMLDGSGAYTSPQSSTSTLPPSPNSNGAARSQPASVPLTSLRIRYRDEDDELVLMTDQEDFELAKGYMGGDMSCPQTNVVDRLELWCSSE</sequence>
<dbReference type="Gene3D" id="1.25.40.10">
    <property type="entry name" value="Tetratricopeptide repeat domain"/>
    <property type="match status" value="1"/>
</dbReference>
<feature type="region of interest" description="Disordered" evidence="8">
    <location>
        <begin position="364"/>
        <end position="422"/>
    </location>
</feature>
<feature type="compositionally biased region" description="Polar residues" evidence="8">
    <location>
        <begin position="578"/>
        <end position="587"/>
    </location>
</feature>
<dbReference type="InterPro" id="IPR051864">
    <property type="entry name" value="NCF2_NOXA1"/>
</dbReference>
<dbReference type="Proteomes" id="UP001151582">
    <property type="component" value="Unassembled WGS sequence"/>
</dbReference>
<evidence type="ECO:0000256" key="4">
    <source>
        <dbReference type="ARBA" id="ARBA00022490"/>
    </source>
</evidence>
<feature type="region of interest" description="Disordered" evidence="8">
    <location>
        <begin position="273"/>
        <end position="317"/>
    </location>
</feature>
<keyword evidence="6 7" id="KW-0802">TPR repeat</keyword>
<dbReference type="Pfam" id="PF13181">
    <property type="entry name" value="TPR_8"/>
    <property type="match status" value="2"/>
</dbReference>
<feature type="region of interest" description="Disordered" evidence="8">
    <location>
        <begin position="218"/>
        <end position="250"/>
    </location>
</feature>
<dbReference type="AlphaFoldDB" id="A0A9W8B1R5"/>
<dbReference type="PANTHER" id="PTHR15175">
    <property type="entry name" value="NEUTROPHIL CYTOSOLIC FACTOR 2, NEUTROPHIL NADPH OXIDASE FACTOR 2"/>
    <property type="match status" value="1"/>
</dbReference>
<accession>A0A9W8B1R5</accession>
<keyword evidence="3" id="KW-0728">SH3 domain</keyword>
<feature type="region of interest" description="Disordered" evidence="8">
    <location>
        <begin position="546"/>
        <end position="587"/>
    </location>
</feature>
<keyword evidence="5" id="KW-0677">Repeat</keyword>
<evidence type="ECO:0008006" key="11">
    <source>
        <dbReference type="Google" id="ProtNLM"/>
    </source>
</evidence>
<feature type="compositionally biased region" description="Polar residues" evidence="8">
    <location>
        <begin position="487"/>
        <end position="499"/>
    </location>
</feature>
<feature type="compositionally biased region" description="Basic and acidic residues" evidence="8">
    <location>
        <begin position="396"/>
        <end position="409"/>
    </location>
</feature>
<dbReference type="GO" id="GO:0005737">
    <property type="term" value="C:cytoplasm"/>
    <property type="evidence" value="ECO:0007669"/>
    <property type="project" value="UniProtKB-SubCell"/>
</dbReference>
<feature type="compositionally biased region" description="Polar residues" evidence="8">
    <location>
        <begin position="273"/>
        <end position="282"/>
    </location>
</feature>
<feature type="repeat" description="TPR" evidence="7">
    <location>
        <begin position="36"/>
        <end position="69"/>
    </location>
</feature>
<evidence type="ECO:0000256" key="3">
    <source>
        <dbReference type="ARBA" id="ARBA00022443"/>
    </source>
</evidence>
<reference evidence="9" key="1">
    <citation type="submission" date="2022-07" db="EMBL/GenBank/DDBJ databases">
        <title>Phylogenomic reconstructions and comparative analyses of Kickxellomycotina fungi.</title>
        <authorList>
            <person name="Reynolds N.K."/>
            <person name="Stajich J.E."/>
            <person name="Barry K."/>
            <person name="Grigoriev I.V."/>
            <person name="Crous P."/>
            <person name="Smith M.E."/>
        </authorList>
    </citation>
    <scope>NUCLEOTIDE SEQUENCE</scope>
    <source>
        <strain evidence="9">RSA 567</strain>
    </source>
</reference>
<dbReference type="SMART" id="SM00028">
    <property type="entry name" value="TPR"/>
    <property type="match status" value="3"/>
</dbReference>
<feature type="compositionally biased region" description="Polar residues" evidence="8">
    <location>
        <begin position="224"/>
        <end position="250"/>
    </location>
</feature>
<organism evidence="9 10">
    <name type="scientific">Dimargaris verticillata</name>
    <dbReference type="NCBI Taxonomy" id="2761393"/>
    <lineage>
        <taxon>Eukaryota</taxon>
        <taxon>Fungi</taxon>
        <taxon>Fungi incertae sedis</taxon>
        <taxon>Zoopagomycota</taxon>
        <taxon>Kickxellomycotina</taxon>
        <taxon>Dimargaritomycetes</taxon>
        <taxon>Dimargaritales</taxon>
        <taxon>Dimargaritaceae</taxon>
        <taxon>Dimargaris</taxon>
    </lineage>
</organism>
<evidence type="ECO:0000256" key="6">
    <source>
        <dbReference type="ARBA" id="ARBA00022803"/>
    </source>
</evidence>
<feature type="region of interest" description="Disordered" evidence="8">
    <location>
        <begin position="487"/>
        <end position="526"/>
    </location>
</feature>
<dbReference type="SUPFAM" id="SSF54277">
    <property type="entry name" value="CAD &amp; PB1 domains"/>
    <property type="match status" value="1"/>
</dbReference>
<dbReference type="PANTHER" id="PTHR15175:SF0">
    <property type="entry name" value="SH3 DOMAIN-CONTAINING PROTEIN C23A1.17"/>
    <property type="match status" value="1"/>
</dbReference>
<dbReference type="InterPro" id="IPR019734">
    <property type="entry name" value="TPR_rpt"/>
</dbReference>
<gene>
    <name evidence="9" type="ORF">H4R34_003638</name>
</gene>
<dbReference type="PROSITE" id="PS50005">
    <property type="entry name" value="TPR"/>
    <property type="match status" value="1"/>
</dbReference>
<dbReference type="InterPro" id="IPR011990">
    <property type="entry name" value="TPR-like_helical_dom_sf"/>
</dbReference>
<evidence type="ECO:0000256" key="7">
    <source>
        <dbReference type="PROSITE-ProRule" id="PRU00339"/>
    </source>
</evidence>
<evidence type="ECO:0000313" key="9">
    <source>
        <dbReference type="EMBL" id="KAJ1977287.1"/>
    </source>
</evidence>
<feature type="compositionally biased region" description="Low complexity" evidence="8">
    <location>
        <begin position="562"/>
        <end position="571"/>
    </location>
</feature>
<evidence type="ECO:0000256" key="2">
    <source>
        <dbReference type="ARBA" id="ARBA00008051"/>
    </source>
</evidence>
<evidence type="ECO:0000256" key="5">
    <source>
        <dbReference type="ARBA" id="ARBA00022737"/>
    </source>
</evidence>
<comment type="similarity">
    <text evidence="2">Belongs to the NCF2/NOXA1 family.</text>
</comment>
<evidence type="ECO:0000313" key="10">
    <source>
        <dbReference type="Proteomes" id="UP001151582"/>
    </source>
</evidence>
<name>A0A9W8B1R5_9FUNG</name>
<dbReference type="Gene3D" id="3.10.20.90">
    <property type="entry name" value="Phosphatidylinositol 3-kinase Catalytic Subunit, Chain A, domain 1"/>
    <property type="match status" value="2"/>
</dbReference>
<comment type="subcellular location">
    <subcellularLocation>
        <location evidence="1">Cytoplasm</location>
    </subcellularLocation>
</comment>
<proteinExistence type="inferred from homology"/>